<protein>
    <submittedName>
        <fullName evidence="2">Uncharacterized protein</fullName>
    </submittedName>
</protein>
<reference evidence="2 3" key="1">
    <citation type="submission" date="2018-06" db="EMBL/GenBank/DDBJ databases">
        <authorList>
            <consortium name="Pathogen Informatics"/>
            <person name="Doyle S."/>
        </authorList>
    </citation>
    <scope>NUCLEOTIDE SEQUENCE [LARGE SCALE GENOMIC DNA]</scope>
    <source>
        <strain evidence="2 3">NCTC12722</strain>
    </source>
</reference>
<name>A0A380WBQ8_AFIFE</name>
<gene>
    <name evidence="2" type="ORF">NCTC12722_03656</name>
</gene>
<proteinExistence type="predicted"/>
<evidence type="ECO:0000256" key="1">
    <source>
        <dbReference type="SAM" id="MobiDB-lite"/>
    </source>
</evidence>
<sequence>MIAFARCDIADCWLNSPNTEINHHLIKEAGRASLTTGICSNRNSYRMIVKSNDVASSGVSFINDRMSSLSPRRPESDTHESPAPFSLPAAVESGPEVSAKLPAHLDPHIATVLAAVALIHF</sequence>
<dbReference type="Proteomes" id="UP000254343">
    <property type="component" value="Unassembled WGS sequence"/>
</dbReference>
<feature type="region of interest" description="Disordered" evidence="1">
    <location>
        <begin position="66"/>
        <end position="91"/>
    </location>
</feature>
<organism evidence="2 3">
    <name type="scientific">Afipia felis</name>
    <name type="common">Cat scratch disease bacillus</name>
    <dbReference type="NCBI Taxonomy" id="1035"/>
    <lineage>
        <taxon>Bacteria</taxon>
        <taxon>Pseudomonadati</taxon>
        <taxon>Pseudomonadota</taxon>
        <taxon>Alphaproteobacteria</taxon>
        <taxon>Hyphomicrobiales</taxon>
        <taxon>Nitrobacteraceae</taxon>
        <taxon>Afipia</taxon>
    </lineage>
</organism>
<dbReference type="RefSeq" id="WP_002717253.1">
    <property type="nucleotide sequence ID" value="NZ_UFSI01000001.1"/>
</dbReference>
<dbReference type="AlphaFoldDB" id="A0A380WBQ8"/>
<evidence type="ECO:0000313" key="2">
    <source>
        <dbReference type="EMBL" id="SUU86430.1"/>
    </source>
</evidence>
<dbReference type="EMBL" id="UIGB01000001">
    <property type="protein sequence ID" value="SUU86430.1"/>
    <property type="molecule type" value="Genomic_DNA"/>
</dbReference>
<evidence type="ECO:0000313" key="3">
    <source>
        <dbReference type="Proteomes" id="UP000254343"/>
    </source>
</evidence>
<accession>A0A380WBQ8</accession>